<protein>
    <recommendedName>
        <fullName evidence="1">Calcineurin-like phosphoesterase domain-containing protein</fullName>
    </recommendedName>
</protein>
<name>A0A502KX97_9GAMM</name>
<accession>A0A502KX97</accession>
<organism evidence="2 3">
    <name type="scientific">Litorilituus lipolyticus</name>
    <dbReference type="NCBI Taxonomy" id="2491017"/>
    <lineage>
        <taxon>Bacteria</taxon>
        <taxon>Pseudomonadati</taxon>
        <taxon>Pseudomonadota</taxon>
        <taxon>Gammaproteobacteria</taxon>
        <taxon>Alteromonadales</taxon>
        <taxon>Colwelliaceae</taxon>
        <taxon>Litorilituus</taxon>
    </lineage>
</organism>
<evidence type="ECO:0000259" key="1">
    <source>
        <dbReference type="Pfam" id="PF00149"/>
    </source>
</evidence>
<dbReference type="PANTHER" id="PTHR42850:SF4">
    <property type="entry name" value="ZINC-DEPENDENT ENDOPOLYPHOSPHATASE"/>
    <property type="match status" value="1"/>
</dbReference>
<gene>
    <name evidence="2" type="ORF">EPA86_09235</name>
</gene>
<reference evidence="2 3" key="1">
    <citation type="submission" date="2019-01" db="EMBL/GenBank/DDBJ databases">
        <title>Litorilituus lipolytica sp. nov., isolated from intertidal sand of the Yellow Sea in China.</title>
        <authorList>
            <person name="Liu A."/>
        </authorList>
    </citation>
    <scope>NUCLEOTIDE SEQUENCE [LARGE SCALE GENOMIC DNA]</scope>
    <source>
        <strain evidence="2 3">RZ04</strain>
    </source>
</reference>
<dbReference type="PANTHER" id="PTHR42850">
    <property type="entry name" value="METALLOPHOSPHOESTERASE"/>
    <property type="match status" value="1"/>
</dbReference>
<dbReference type="EMBL" id="SAWY01000019">
    <property type="protein sequence ID" value="TPH15744.1"/>
    <property type="molecule type" value="Genomic_DNA"/>
</dbReference>
<dbReference type="InterPro" id="IPR004843">
    <property type="entry name" value="Calcineurin-like_PHP"/>
</dbReference>
<dbReference type="InterPro" id="IPR029052">
    <property type="entry name" value="Metallo-depent_PP-like"/>
</dbReference>
<dbReference type="Proteomes" id="UP000315303">
    <property type="component" value="Unassembled WGS sequence"/>
</dbReference>
<dbReference type="Pfam" id="PF00149">
    <property type="entry name" value="Metallophos"/>
    <property type="match status" value="1"/>
</dbReference>
<dbReference type="GO" id="GO:0008803">
    <property type="term" value="F:bis(5'-nucleosyl)-tetraphosphatase (symmetrical) activity"/>
    <property type="evidence" value="ECO:0007669"/>
    <property type="project" value="TreeGrafter"/>
</dbReference>
<dbReference type="GO" id="GO:0005737">
    <property type="term" value="C:cytoplasm"/>
    <property type="evidence" value="ECO:0007669"/>
    <property type="project" value="TreeGrafter"/>
</dbReference>
<sequence>MYILHNQTFYKNERGNDFVISDIHGNLDCLNQVLKNESFDFNNDRLFALGDIIDRGSQSEYCFALLNEPWFFSVLGNHEAMFLEQYKANNFSYLNKNIGNLWIEKWQNKKSQLEQWAHDINNNMPLTITLDYDGFTTGLVHAKAPQIWPTQQGNKVPIEQCNEQLWDREDFYKLNHLSAYQGTDLILMGHNPVKKITLRGNRIWLDTNHGAGNLSIVNVKKLVALFRK</sequence>
<evidence type="ECO:0000313" key="3">
    <source>
        <dbReference type="Proteomes" id="UP000315303"/>
    </source>
</evidence>
<dbReference type="SUPFAM" id="SSF56300">
    <property type="entry name" value="Metallo-dependent phosphatases"/>
    <property type="match status" value="1"/>
</dbReference>
<proteinExistence type="predicted"/>
<evidence type="ECO:0000313" key="2">
    <source>
        <dbReference type="EMBL" id="TPH15744.1"/>
    </source>
</evidence>
<dbReference type="InterPro" id="IPR050126">
    <property type="entry name" value="Ap4A_hydrolase"/>
</dbReference>
<dbReference type="AlphaFoldDB" id="A0A502KX97"/>
<feature type="domain" description="Calcineurin-like phosphoesterase" evidence="1">
    <location>
        <begin position="19"/>
        <end position="205"/>
    </location>
</feature>
<keyword evidence="3" id="KW-1185">Reference proteome</keyword>
<dbReference type="GO" id="GO:0110154">
    <property type="term" value="P:RNA decapping"/>
    <property type="evidence" value="ECO:0007669"/>
    <property type="project" value="TreeGrafter"/>
</dbReference>
<dbReference type="GO" id="GO:0016791">
    <property type="term" value="F:phosphatase activity"/>
    <property type="evidence" value="ECO:0007669"/>
    <property type="project" value="TreeGrafter"/>
</dbReference>
<dbReference type="OrthoDB" id="5296354at2"/>
<dbReference type="Gene3D" id="3.60.21.10">
    <property type="match status" value="1"/>
</dbReference>
<comment type="caution">
    <text evidence="2">The sequence shown here is derived from an EMBL/GenBank/DDBJ whole genome shotgun (WGS) entry which is preliminary data.</text>
</comment>